<evidence type="ECO:0000256" key="3">
    <source>
        <dbReference type="ARBA" id="ARBA00023002"/>
    </source>
</evidence>
<dbReference type="Gene3D" id="3.20.20.70">
    <property type="entry name" value="Aldolase class I"/>
    <property type="match status" value="1"/>
</dbReference>
<dbReference type="Proteomes" id="UP000241890">
    <property type="component" value="Unassembled WGS sequence"/>
</dbReference>
<dbReference type="SUPFAM" id="SSF51412">
    <property type="entry name" value="Inosine monophosphate dehydrogenase (IMPDH)"/>
    <property type="match status" value="1"/>
</dbReference>
<dbReference type="EMBL" id="BEYU01000216">
    <property type="protein sequence ID" value="GBG34789.1"/>
    <property type="molecule type" value="Genomic_DNA"/>
</dbReference>
<comment type="caution">
    <text evidence="4">The sequence shown here is derived from an EMBL/GenBank/DDBJ whole genome shotgun (WGS) entry which is preliminary data.</text>
</comment>
<dbReference type="AlphaFoldDB" id="A0A2R5GWT0"/>
<dbReference type="InParanoid" id="A0A2R5GWT0"/>
<keyword evidence="1" id="KW-0285">Flavoprotein</keyword>
<evidence type="ECO:0000313" key="4">
    <source>
        <dbReference type="EMBL" id="GBG34789.1"/>
    </source>
</evidence>
<keyword evidence="3" id="KW-0560">Oxidoreductase</keyword>
<evidence type="ECO:0000256" key="1">
    <source>
        <dbReference type="ARBA" id="ARBA00022630"/>
    </source>
</evidence>
<dbReference type="OrthoDB" id="10265891at2759"/>
<gene>
    <name evidence="4" type="ORF">FCC1311_110112</name>
</gene>
<accession>A0A2R5GWT0</accession>
<reference evidence="4 5" key="1">
    <citation type="submission" date="2017-12" db="EMBL/GenBank/DDBJ databases">
        <title>Sequencing, de novo assembly and annotation of complete genome of a new Thraustochytrid species, strain FCC1311.</title>
        <authorList>
            <person name="Sedici K."/>
            <person name="Godart F."/>
            <person name="Aiese Cigliano R."/>
            <person name="Sanseverino W."/>
            <person name="Barakat M."/>
            <person name="Ortet P."/>
            <person name="Marechal E."/>
            <person name="Cagnac O."/>
            <person name="Amato A."/>
        </authorList>
    </citation>
    <scope>NUCLEOTIDE SEQUENCE [LARGE SCALE GENOMIC DNA]</scope>
</reference>
<name>A0A2R5GWT0_9STRA</name>
<evidence type="ECO:0000256" key="2">
    <source>
        <dbReference type="ARBA" id="ARBA00022643"/>
    </source>
</evidence>
<sequence length="356" mass="37474">MSLTIKTPLTELFKTDNPVMLAGMNQAAGPALAAAVCNAGGIGSIGGVSYTPKVLRQMIKDLKADLKDKNAPFGVDLLLPQVGGNARKTNVDYTKGNLPELIDIIIEEKAALFISAVGVPPKWAVDKLHENGILVANMCGAPKHAVKAADLGVDIVIAQGGEGGGHTGDIPTSVLIPEVVDAMKGRKSAFTGKDIVVVAAGGIFDGRGLAMALALGAAGVWVGTRFVASKEAGAPPRHQQAVVKAGYKDTVRTIIYSGRPMRVLRTPYVDDWETNKSKEIRELTGKGIVPALDDFDKLEKSGKDISFQERMNYQPLLMGKNAGAINDIKSAKEIIDEMVGTAAQIAQANAKLVAKL</sequence>
<dbReference type="GO" id="GO:0018580">
    <property type="term" value="F:nitronate monooxygenase activity"/>
    <property type="evidence" value="ECO:0007669"/>
    <property type="project" value="InterPro"/>
</dbReference>
<keyword evidence="5" id="KW-1185">Reference proteome</keyword>
<dbReference type="InterPro" id="IPR004136">
    <property type="entry name" value="NMO"/>
</dbReference>
<proteinExistence type="predicted"/>
<dbReference type="CDD" id="cd04730">
    <property type="entry name" value="NPD_like"/>
    <property type="match status" value="1"/>
</dbReference>
<keyword evidence="2" id="KW-0288">FMN</keyword>
<evidence type="ECO:0000313" key="5">
    <source>
        <dbReference type="Proteomes" id="UP000241890"/>
    </source>
</evidence>
<dbReference type="Pfam" id="PF03060">
    <property type="entry name" value="NMO"/>
    <property type="match status" value="1"/>
</dbReference>
<dbReference type="InterPro" id="IPR013785">
    <property type="entry name" value="Aldolase_TIM"/>
</dbReference>
<protein>
    <submittedName>
        <fullName evidence="4">Nitronate monooxygenase</fullName>
    </submittedName>
</protein>
<dbReference type="PANTHER" id="PTHR32332">
    <property type="entry name" value="2-NITROPROPANE DIOXYGENASE"/>
    <property type="match status" value="1"/>
</dbReference>
<keyword evidence="4" id="KW-0503">Monooxygenase</keyword>
<dbReference type="PANTHER" id="PTHR32332:SF31">
    <property type="entry name" value="2-NITROPROPANE DIOXYGENASE FAMILY, PUTATIVE (AFU_ORTHOLOGUE AFUA_2G09850)-RELATED"/>
    <property type="match status" value="1"/>
</dbReference>
<organism evidence="4 5">
    <name type="scientific">Hondaea fermentalgiana</name>
    <dbReference type="NCBI Taxonomy" id="2315210"/>
    <lineage>
        <taxon>Eukaryota</taxon>
        <taxon>Sar</taxon>
        <taxon>Stramenopiles</taxon>
        <taxon>Bigyra</taxon>
        <taxon>Labyrinthulomycetes</taxon>
        <taxon>Thraustochytrida</taxon>
        <taxon>Thraustochytriidae</taxon>
        <taxon>Hondaea</taxon>
    </lineage>
</organism>